<feature type="region of interest" description="Disordered" evidence="1">
    <location>
        <begin position="102"/>
        <end position="235"/>
    </location>
</feature>
<feature type="region of interest" description="Disordered" evidence="1">
    <location>
        <begin position="1"/>
        <end position="31"/>
    </location>
</feature>
<sequence length="388" mass="42912">MKSNDNCGEEQATSASERTAVGSPQGCSYNSKIPQPAVSGVTSALGWISAHVIDPRRVPSVNGRDRRFSLLQKMKAVGVAAAEEEREMEAGKKRLKEGEIKSVNGKAEVYDVDEDGEEPEDVVELDDDDDDDGNVEGDDDDDDDDDEEDGGDDEDDDDVEDVTPHGFQPQAQAVDEDDDDEEEEEEGAEGGGDGDDDDDESDDDDGEGEEEEEELGTEYLVQPVGRPEDEEDASDFVPVDETDEDEDIDAPGGFGGSGSVKDGTVEEFGLVSRKPDTTLQLYSPFCTMISKRIYRMLMLREDKRYRYLLKISFFDSFDVHVSGPESSTDCNGSYQYQPRSVHRPLSQVYWMKDPKTGNWMPEDRFGDVDVAEQRARLLSCWPAGRASN</sequence>
<proteinExistence type="predicted"/>
<protein>
    <submittedName>
        <fullName evidence="2">Uncharacterized protein</fullName>
    </submittedName>
</protein>
<evidence type="ECO:0000313" key="3">
    <source>
        <dbReference type="Proteomes" id="UP000734854"/>
    </source>
</evidence>
<evidence type="ECO:0000256" key="1">
    <source>
        <dbReference type="SAM" id="MobiDB-lite"/>
    </source>
</evidence>
<evidence type="ECO:0000313" key="2">
    <source>
        <dbReference type="EMBL" id="KAG6529559.1"/>
    </source>
</evidence>
<dbReference type="AlphaFoldDB" id="A0A8J5HNJ6"/>
<keyword evidence="3" id="KW-1185">Reference proteome</keyword>
<gene>
    <name evidence="2" type="ORF">ZIOFF_011767</name>
</gene>
<dbReference type="EMBL" id="JACMSC010000003">
    <property type="protein sequence ID" value="KAG6529559.1"/>
    <property type="molecule type" value="Genomic_DNA"/>
</dbReference>
<comment type="caution">
    <text evidence="2">The sequence shown here is derived from an EMBL/GenBank/DDBJ whole genome shotgun (WGS) entry which is preliminary data.</text>
</comment>
<feature type="compositionally biased region" description="Polar residues" evidence="1">
    <location>
        <begin position="1"/>
        <end position="17"/>
    </location>
</feature>
<dbReference type="Pfam" id="PF03242">
    <property type="entry name" value="LEA_3a"/>
    <property type="match status" value="1"/>
</dbReference>
<dbReference type="PANTHER" id="PTHR37195:SF2">
    <property type="entry name" value="NUCLEOLIN-LIKE"/>
    <property type="match status" value="1"/>
</dbReference>
<dbReference type="InterPro" id="IPR004926">
    <property type="entry name" value="LEA_3a"/>
</dbReference>
<dbReference type="Proteomes" id="UP000734854">
    <property type="component" value="Unassembled WGS sequence"/>
</dbReference>
<reference evidence="2 3" key="1">
    <citation type="submission" date="2020-08" db="EMBL/GenBank/DDBJ databases">
        <title>Plant Genome Project.</title>
        <authorList>
            <person name="Zhang R.-G."/>
        </authorList>
    </citation>
    <scope>NUCLEOTIDE SEQUENCE [LARGE SCALE GENOMIC DNA]</scope>
    <source>
        <tissue evidence="2">Rhizome</tissue>
    </source>
</reference>
<organism evidence="2 3">
    <name type="scientific">Zingiber officinale</name>
    <name type="common">Ginger</name>
    <name type="synonym">Amomum zingiber</name>
    <dbReference type="NCBI Taxonomy" id="94328"/>
    <lineage>
        <taxon>Eukaryota</taxon>
        <taxon>Viridiplantae</taxon>
        <taxon>Streptophyta</taxon>
        <taxon>Embryophyta</taxon>
        <taxon>Tracheophyta</taxon>
        <taxon>Spermatophyta</taxon>
        <taxon>Magnoliopsida</taxon>
        <taxon>Liliopsida</taxon>
        <taxon>Zingiberales</taxon>
        <taxon>Zingiberaceae</taxon>
        <taxon>Zingiber</taxon>
    </lineage>
</organism>
<feature type="region of interest" description="Disordered" evidence="1">
    <location>
        <begin position="242"/>
        <end position="261"/>
    </location>
</feature>
<feature type="compositionally biased region" description="Acidic residues" evidence="1">
    <location>
        <begin position="110"/>
        <end position="161"/>
    </location>
</feature>
<dbReference type="PANTHER" id="PTHR37195">
    <property type="entry name" value="OS01G0332900 PROTEIN"/>
    <property type="match status" value="1"/>
</dbReference>
<name>A0A8J5HNJ6_ZINOF</name>
<feature type="compositionally biased region" description="Acidic residues" evidence="1">
    <location>
        <begin position="174"/>
        <end position="216"/>
    </location>
</feature>
<accession>A0A8J5HNJ6</accession>